<evidence type="ECO:0000256" key="3">
    <source>
        <dbReference type="ARBA" id="ARBA00038317"/>
    </source>
</evidence>
<dbReference type="FunFam" id="3.40.30.10:FF:000189">
    <property type="entry name" value="Glutathione S-Transferase"/>
    <property type="match status" value="1"/>
</dbReference>
<dbReference type="CDD" id="cd03192">
    <property type="entry name" value="GST_C_Sigma_like"/>
    <property type="match status" value="1"/>
</dbReference>
<feature type="domain" description="GST C-terminal" evidence="6">
    <location>
        <begin position="81"/>
        <end position="211"/>
    </location>
</feature>
<evidence type="ECO:0000256" key="1">
    <source>
        <dbReference type="ARBA" id="ARBA00012452"/>
    </source>
</evidence>
<evidence type="ECO:0000256" key="4">
    <source>
        <dbReference type="ARBA" id="ARBA00047960"/>
    </source>
</evidence>
<dbReference type="FunFam" id="1.20.1050.10:FF:000044">
    <property type="entry name" value="Glutathione S-transferase"/>
    <property type="match status" value="1"/>
</dbReference>
<dbReference type="InterPro" id="IPR036249">
    <property type="entry name" value="Thioredoxin-like_sf"/>
</dbReference>
<organism evidence="7 8">
    <name type="scientific">Pristionchus mayeri</name>
    <dbReference type="NCBI Taxonomy" id="1317129"/>
    <lineage>
        <taxon>Eukaryota</taxon>
        <taxon>Metazoa</taxon>
        <taxon>Ecdysozoa</taxon>
        <taxon>Nematoda</taxon>
        <taxon>Chromadorea</taxon>
        <taxon>Rhabditida</taxon>
        <taxon>Rhabditina</taxon>
        <taxon>Diplogasteromorpha</taxon>
        <taxon>Diplogasteroidea</taxon>
        <taxon>Neodiplogasteridae</taxon>
        <taxon>Pristionchus</taxon>
    </lineage>
</organism>
<evidence type="ECO:0000259" key="5">
    <source>
        <dbReference type="PROSITE" id="PS50404"/>
    </source>
</evidence>
<dbReference type="InterPro" id="IPR004045">
    <property type="entry name" value="Glutathione_S-Trfase_N"/>
</dbReference>
<dbReference type="SFLD" id="SFLDG00363">
    <property type="entry name" value="AMPS_(cytGST):_Alpha-__Mu-__Pi"/>
    <property type="match status" value="1"/>
</dbReference>
<feature type="domain" description="GST N-terminal" evidence="5">
    <location>
        <begin position="2"/>
        <end position="79"/>
    </location>
</feature>
<dbReference type="SUPFAM" id="SSF52833">
    <property type="entry name" value="Thioredoxin-like"/>
    <property type="match status" value="1"/>
</dbReference>
<dbReference type="InterPro" id="IPR050213">
    <property type="entry name" value="GST_superfamily"/>
</dbReference>
<dbReference type="GO" id="GO:0004364">
    <property type="term" value="F:glutathione transferase activity"/>
    <property type="evidence" value="ECO:0007669"/>
    <property type="project" value="UniProtKB-EC"/>
</dbReference>
<dbReference type="InterPro" id="IPR040079">
    <property type="entry name" value="Glutathione_S-Trfase"/>
</dbReference>
<dbReference type="Gene3D" id="3.40.30.10">
    <property type="entry name" value="Glutaredoxin"/>
    <property type="match status" value="1"/>
</dbReference>
<dbReference type="PROSITE" id="PS50404">
    <property type="entry name" value="GST_NTER"/>
    <property type="match status" value="1"/>
</dbReference>
<dbReference type="InterPro" id="IPR036282">
    <property type="entry name" value="Glutathione-S-Trfase_C_sf"/>
</dbReference>
<evidence type="ECO:0000259" key="6">
    <source>
        <dbReference type="PROSITE" id="PS50405"/>
    </source>
</evidence>
<comment type="caution">
    <text evidence="7">The sequence shown here is derived from an EMBL/GenBank/DDBJ whole genome shotgun (WGS) entry which is preliminary data.</text>
</comment>
<name>A0AAN4ZEI6_9BILA</name>
<dbReference type="AlphaFoldDB" id="A0AAN4ZEI6"/>
<dbReference type="InterPro" id="IPR004046">
    <property type="entry name" value="GST_C"/>
</dbReference>
<keyword evidence="8" id="KW-1185">Reference proteome</keyword>
<dbReference type="InterPro" id="IPR010987">
    <property type="entry name" value="Glutathione-S-Trfase_C-like"/>
</dbReference>
<dbReference type="GO" id="GO:0006749">
    <property type="term" value="P:glutathione metabolic process"/>
    <property type="evidence" value="ECO:0007669"/>
    <property type="project" value="TreeGrafter"/>
</dbReference>
<protein>
    <recommendedName>
        <fullName evidence="1">glutathione transferase</fullName>
        <ecNumber evidence="1">2.5.1.18</ecNumber>
    </recommendedName>
</protein>
<accession>A0AAN4ZEI6</accession>
<keyword evidence="2" id="KW-0808">Transferase</keyword>
<dbReference type="Gene3D" id="1.20.1050.10">
    <property type="match status" value="1"/>
</dbReference>
<dbReference type="SFLD" id="SFLDS00019">
    <property type="entry name" value="Glutathione_Transferase_(cytos"/>
    <property type="match status" value="1"/>
</dbReference>
<dbReference type="CDD" id="cd03039">
    <property type="entry name" value="GST_N_Sigma_like"/>
    <property type="match status" value="1"/>
</dbReference>
<sequence>MPSYKLSYFPGRGLGEVSRQMFHLSGTPFEDNRIPMEDWPKYKESTPFGQMPVLYVDGEPLPQSFAIARYLAKQFGFAGQTPYDAAWVDALADQYKDYLSEMRPFLTVAYGFVKGDKEKLQKEVAEPAIKKFFAILEKHAWDAGLHGHFHGYFVGDSLTWVDLLVADHIGILETFIPAAVADFPLVQEVRDKTISHPKLKAWLAKRPVTPF</sequence>
<dbReference type="Pfam" id="PF14497">
    <property type="entry name" value="GST_C_3"/>
    <property type="match status" value="1"/>
</dbReference>
<dbReference type="EC" id="2.5.1.18" evidence="1"/>
<dbReference type="PROSITE" id="PS50405">
    <property type="entry name" value="GST_CTER"/>
    <property type="match status" value="1"/>
</dbReference>
<comment type="similarity">
    <text evidence="3">Belongs to the GST superfamily. Sigma family.</text>
</comment>
<proteinExistence type="inferred from homology"/>
<dbReference type="Pfam" id="PF02798">
    <property type="entry name" value="GST_N"/>
    <property type="match status" value="1"/>
</dbReference>
<gene>
    <name evidence="7" type="ORF">PMAYCL1PPCAC_06385</name>
</gene>
<comment type="catalytic activity">
    <reaction evidence="4">
        <text>RX + glutathione = an S-substituted glutathione + a halide anion + H(+)</text>
        <dbReference type="Rhea" id="RHEA:16437"/>
        <dbReference type="ChEBI" id="CHEBI:15378"/>
        <dbReference type="ChEBI" id="CHEBI:16042"/>
        <dbReference type="ChEBI" id="CHEBI:17792"/>
        <dbReference type="ChEBI" id="CHEBI:57925"/>
        <dbReference type="ChEBI" id="CHEBI:90779"/>
        <dbReference type="EC" id="2.5.1.18"/>
    </reaction>
</comment>
<evidence type="ECO:0000256" key="2">
    <source>
        <dbReference type="ARBA" id="ARBA00022679"/>
    </source>
</evidence>
<dbReference type="EMBL" id="BTRK01000002">
    <property type="protein sequence ID" value="GMR36190.1"/>
    <property type="molecule type" value="Genomic_DNA"/>
</dbReference>
<evidence type="ECO:0000313" key="8">
    <source>
        <dbReference type="Proteomes" id="UP001328107"/>
    </source>
</evidence>
<dbReference type="PANTHER" id="PTHR11571:SF224">
    <property type="entry name" value="HEMATOPOIETIC PROSTAGLANDIN D SYNTHASE"/>
    <property type="match status" value="1"/>
</dbReference>
<dbReference type="SUPFAM" id="SSF47616">
    <property type="entry name" value="GST C-terminal domain-like"/>
    <property type="match status" value="1"/>
</dbReference>
<dbReference type="SFLD" id="SFLDG01205">
    <property type="entry name" value="AMPS.1"/>
    <property type="match status" value="1"/>
</dbReference>
<dbReference type="PANTHER" id="PTHR11571">
    <property type="entry name" value="GLUTATHIONE S-TRANSFERASE"/>
    <property type="match status" value="1"/>
</dbReference>
<evidence type="ECO:0000313" key="7">
    <source>
        <dbReference type="EMBL" id="GMR36190.1"/>
    </source>
</evidence>
<reference evidence="8" key="1">
    <citation type="submission" date="2022-10" db="EMBL/GenBank/DDBJ databases">
        <title>Genome assembly of Pristionchus species.</title>
        <authorList>
            <person name="Yoshida K."/>
            <person name="Sommer R.J."/>
        </authorList>
    </citation>
    <scope>NUCLEOTIDE SEQUENCE [LARGE SCALE GENOMIC DNA]</scope>
    <source>
        <strain evidence="8">RS5460</strain>
    </source>
</reference>
<dbReference type="Proteomes" id="UP001328107">
    <property type="component" value="Unassembled WGS sequence"/>
</dbReference>